<comment type="caution">
    <text evidence="1">The sequence shown here is derived from an EMBL/GenBank/DDBJ whole genome shotgun (WGS) entry which is preliminary data.</text>
</comment>
<gene>
    <name evidence="1" type="ORF">IOQ59_07510</name>
</gene>
<reference evidence="1" key="1">
    <citation type="submission" date="2020-10" db="EMBL/GenBank/DDBJ databases">
        <title>Bacterium isolated from coastal waters sediment.</title>
        <authorList>
            <person name="Chen R.-J."/>
            <person name="Lu D.-C."/>
            <person name="Zhu K.-L."/>
            <person name="Du Z.-J."/>
        </authorList>
    </citation>
    <scope>NUCLEOTIDE SEQUENCE</scope>
    <source>
        <strain evidence="1">N1Y112</strain>
    </source>
</reference>
<dbReference type="AlphaFoldDB" id="A0A8J7FMB0"/>
<organism evidence="1 2">
    <name type="scientific">Pontibacterium sinense</name>
    <dbReference type="NCBI Taxonomy" id="2781979"/>
    <lineage>
        <taxon>Bacteria</taxon>
        <taxon>Pseudomonadati</taxon>
        <taxon>Pseudomonadota</taxon>
        <taxon>Gammaproteobacteria</taxon>
        <taxon>Oceanospirillales</taxon>
        <taxon>Oceanospirillaceae</taxon>
        <taxon>Pontibacterium</taxon>
    </lineage>
</organism>
<accession>A0A8J7FMB0</accession>
<proteinExistence type="predicted"/>
<protein>
    <submittedName>
        <fullName evidence="1">Uncharacterized protein</fullName>
    </submittedName>
</protein>
<evidence type="ECO:0000313" key="1">
    <source>
        <dbReference type="EMBL" id="MBE9397107.1"/>
    </source>
</evidence>
<sequence>MTLSINPTTPEYYDSLGLTHTERQQMEAINNMTDDECGVLVRQAIQDDADQEFIQSWEQTERMNDHVVQRLSNGSSVVGGALQPNALVTIGGIEMTVQQAVDAGVYSSDVFGMHTADME</sequence>
<dbReference type="EMBL" id="JADEYS010000006">
    <property type="protein sequence ID" value="MBE9397107.1"/>
    <property type="molecule type" value="Genomic_DNA"/>
</dbReference>
<dbReference type="RefSeq" id="WP_193952659.1">
    <property type="nucleotide sequence ID" value="NZ_JADEYS010000006.1"/>
</dbReference>
<keyword evidence="2" id="KW-1185">Reference proteome</keyword>
<name>A0A8J7FMB0_9GAMM</name>
<dbReference type="Proteomes" id="UP000640333">
    <property type="component" value="Unassembled WGS sequence"/>
</dbReference>
<evidence type="ECO:0000313" key="2">
    <source>
        <dbReference type="Proteomes" id="UP000640333"/>
    </source>
</evidence>